<keyword evidence="3" id="KW-1185">Reference proteome</keyword>
<evidence type="ECO:0000256" key="1">
    <source>
        <dbReference type="SAM" id="MobiDB-lite"/>
    </source>
</evidence>
<dbReference type="Pfam" id="PF12757">
    <property type="entry name" value="Eisosome1"/>
    <property type="match status" value="1"/>
</dbReference>
<dbReference type="OrthoDB" id="4070583at2759"/>
<name>A0A2J6QIF8_9HELO</name>
<feature type="compositionally biased region" description="Basic and acidic residues" evidence="1">
    <location>
        <begin position="351"/>
        <end position="364"/>
    </location>
</feature>
<feature type="compositionally biased region" description="Low complexity" evidence="1">
    <location>
        <begin position="604"/>
        <end position="621"/>
    </location>
</feature>
<feature type="region of interest" description="Disordered" evidence="1">
    <location>
        <begin position="1"/>
        <end position="25"/>
    </location>
</feature>
<feature type="region of interest" description="Disordered" evidence="1">
    <location>
        <begin position="517"/>
        <end position="808"/>
    </location>
</feature>
<dbReference type="STRING" id="1745343.A0A2J6QIF8"/>
<sequence>MAAAPVMATGPSQDVSQQTRTSNKLEDQAATAALYATKSDNASTTGREYLDNDNKLSSAGAAASLKYAPAHDLPSFPSTGLRKDDSAAGAAATLGWANQKPFEHWKPDPSASASTAAVLAKDYKMAPLWQPEQSTNGAKAAVLAHRDGGKVEVWKPEASNWGNSAANQAFKKNRAGGLSPQLDYGHTALGRQGSLIAATGAMSTSRRRAESNPVPSTLVARYPDEANATANALSAATSASRNRKRADMTSEGGAVPYTTMSREMYTSHPPVAPEVEEQNRQATLHASAIAMAKSMYNHQQKQIDAASAAQRGAMAAHQRSPSIESADEVQPMRFNNLQEAAQRLAQERLAKLHDEDSKNREYRDYYGSTPQTHSRLSIRGRTRQRASSDGSIDEDREQSNKIRAQMSLFSTNLSQVDEKKRQQDREALIAAAQRNVTKSLHGMDEKVFAETGKITPSLLSEWEVKAHAAAQAKSDTRMENYGKVSIGGGKFINQSAVDLVARRNVQPVLDEINEKAQAERERVAAEKMEQETQARKAAEEKAREREKQEIEKKLKQEQKDEQKQAAAEEKAARKEEKQAAKEKRKSLKSGGAATAEPAKKPETTEAVATPATAAAESPATITEHRDISSAPNPVRTSMEDQVSVRMREAADAANPEESTPLSPSSPGDGSKVKNWLKTKFSRRASKPQKPSASEKEKEPEKAFVGGAALTGASANNSTASLGAQPASARDVDLAGKAREEPEAAPEDRGRNPRRDSEVSALSEPVGDVDEDEFQEARDNFDEDLAPPPTFVAEKSSSPARSAKFHEEI</sequence>
<dbReference type="PANTHER" id="PTHR28298:SF1">
    <property type="entry name" value="EISOSOME PROTEIN 1"/>
    <property type="match status" value="1"/>
</dbReference>
<accession>A0A2J6QIF8</accession>
<dbReference type="AlphaFoldDB" id="A0A2J6QIF8"/>
<protein>
    <recommendedName>
        <fullName evidence="4">Eisosome protein 1</fullName>
    </recommendedName>
</protein>
<dbReference type="PANTHER" id="PTHR28298">
    <property type="entry name" value="EISOSOME PROTEIN 1"/>
    <property type="match status" value="1"/>
</dbReference>
<feature type="compositionally biased region" description="Low complexity" evidence="1">
    <location>
        <begin position="655"/>
        <end position="666"/>
    </location>
</feature>
<dbReference type="Proteomes" id="UP000235672">
    <property type="component" value="Unassembled WGS sequence"/>
</dbReference>
<reference evidence="2 3" key="1">
    <citation type="submission" date="2016-05" db="EMBL/GenBank/DDBJ databases">
        <title>A degradative enzymes factory behind the ericoid mycorrhizal symbiosis.</title>
        <authorList>
            <consortium name="DOE Joint Genome Institute"/>
            <person name="Martino E."/>
            <person name="Morin E."/>
            <person name="Grelet G."/>
            <person name="Kuo A."/>
            <person name="Kohler A."/>
            <person name="Daghino S."/>
            <person name="Barry K."/>
            <person name="Choi C."/>
            <person name="Cichocki N."/>
            <person name="Clum A."/>
            <person name="Copeland A."/>
            <person name="Hainaut M."/>
            <person name="Haridas S."/>
            <person name="Labutti K."/>
            <person name="Lindquist E."/>
            <person name="Lipzen A."/>
            <person name="Khouja H.-R."/>
            <person name="Murat C."/>
            <person name="Ohm R."/>
            <person name="Olson A."/>
            <person name="Spatafora J."/>
            <person name="Veneault-Fourrey C."/>
            <person name="Henrissat B."/>
            <person name="Grigoriev I."/>
            <person name="Martin F."/>
            <person name="Perotto S."/>
        </authorList>
    </citation>
    <scope>NUCLEOTIDE SEQUENCE [LARGE SCALE GENOMIC DNA]</scope>
    <source>
        <strain evidence="2 3">UAMH 7357</strain>
    </source>
</reference>
<feature type="region of interest" description="Disordered" evidence="1">
    <location>
        <begin position="231"/>
        <end position="254"/>
    </location>
</feature>
<feature type="compositionally biased region" description="Basic and acidic residues" evidence="1">
    <location>
        <begin position="692"/>
        <end position="701"/>
    </location>
</feature>
<proteinExistence type="predicted"/>
<feature type="compositionally biased region" description="Low complexity" evidence="1">
    <location>
        <begin position="231"/>
        <end position="240"/>
    </location>
</feature>
<dbReference type="InterPro" id="IPR024527">
    <property type="entry name" value="Eisosome1"/>
</dbReference>
<feature type="compositionally biased region" description="Polar residues" evidence="1">
    <location>
        <begin position="712"/>
        <end position="721"/>
    </location>
</feature>
<evidence type="ECO:0000313" key="3">
    <source>
        <dbReference type="Proteomes" id="UP000235672"/>
    </source>
</evidence>
<evidence type="ECO:0008006" key="4">
    <source>
        <dbReference type="Google" id="ProtNLM"/>
    </source>
</evidence>
<dbReference type="EMBL" id="KZ613468">
    <property type="protein sequence ID" value="PMD26048.1"/>
    <property type="molecule type" value="Genomic_DNA"/>
</dbReference>
<organism evidence="2 3">
    <name type="scientific">Hyaloscypha hepaticicola</name>
    <dbReference type="NCBI Taxonomy" id="2082293"/>
    <lineage>
        <taxon>Eukaryota</taxon>
        <taxon>Fungi</taxon>
        <taxon>Dikarya</taxon>
        <taxon>Ascomycota</taxon>
        <taxon>Pezizomycotina</taxon>
        <taxon>Leotiomycetes</taxon>
        <taxon>Helotiales</taxon>
        <taxon>Hyaloscyphaceae</taxon>
        <taxon>Hyaloscypha</taxon>
    </lineage>
</organism>
<feature type="compositionally biased region" description="Polar residues" evidence="1">
    <location>
        <begin position="10"/>
        <end position="22"/>
    </location>
</feature>
<gene>
    <name evidence="2" type="ORF">NA56DRAFT_591765</name>
</gene>
<feature type="compositionally biased region" description="Basic and acidic residues" evidence="1">
    <location>
        <begin position="517"/>
        <end position="581"/>
    </location>
</feature>
<feature type="region of interest" description="Disordered" evidence="1">
    <location>
        <begin position="351"/>
        <end position="400"/>
    </location>
</feature>
<feature type="compositionally biased region" description="Basic residues" evidence="1">
    <location>
        <begin position="674"/>
        <end position="686"/>
    </location>
</feature>
<evidence type="ECO:0000313" key="2">
    <source>
        <dbReference type="EMBL" id="PMD26048.1"/>
    </source>
</evidence>
<dbReference type="GO" id="GO:0070941">
    <property type="term" value="P:eisosome assembly"/>
    <property type="evidence" value="ECO:0007669"/>
    <property type="project" value="TreeGrafter"/>
</dbReference>
<feature type="compositionally biased region" description="Basic and acidic residues" evidence="1">
    <location>
        <begin position="729"/>
        <end position="757"/>
    </location>
</feature>